<dbReference type="CDD" id="cd00063">
    <property type="entry name" value="FN3"/>
    <property type="match status" value="1"/>
</dbReference>
<dbReference type="Proteomes" id="UP000664144">
    <property type="component" value="Unassembled WGS sequence"/>
</dbReference>
<dbReference type="AlphaFoldDB" id="A0A939EUF5"/>
<dbReference type="EMBL" id="JAFLQZ010000003">
    <property type="protein sequence ID" value="MBO0357422.1"/>
    <property type="molecule type" value="Genomic_DNA"/>
</dbReference>
<proteinExistence type="predicted"/>
<dbReference type="NCBIfam" id="TIGR04183">
    <property type="entry name" value="Por_Secre_tail"/>
    <property type="match status" value="1"/>
</dbReference>
<organism evidence="2 3">
    <name type="scientific">Hymenobacter telluris</name>
    <dbReference type="NCBI Taxonomy" id="2816474"/>
    <lineage>
        <taxon>Bacteria</taxon>
        <taxon>Pseudomonadati</taxon>
        <taxon>Bacteroidota</taxon>
        <taxon>Cytophagia</taxon>
        <taxon>Cytophagales</taxon>
        <taxon>Hymenobacteraceae</taxon>
        <taxon>Hymenobacter</taxon>
    </lineage>
</organism>
<dbReference type="Pfam" id="PF00041">
    <property type="entry name" value="fn3"/>
    <property type="match status" value="1"/>
</dbReference>
<dbReference type="InterPro" id="IPR026444">
    <property type="entry name" value="Secre_tail"/>
</dbReference>
<keyword evidence="3" id="KW-1185">Reference proteome</keyword>
<dbReference type="PROSITE" id="PS50853">
    <property type="entry name" value="FN3"/>
    <property type="match status" value="1"/>
</dbReference>
<dbReference type="InterPro" id="IPR036116">
    <property type="entry name" value="FN3_sf"/>
</dbReference>
<dbReference type="RefSeq" id="WP_206982369.1">
    <property type="nucleotide sequence ID" value="NZ_JAFLQZ010000003.1"/>
</dbReference>
<dbReference type="SMART" id="SM00060">
    <property type="entry name" value="FN3"/>
    <property type="match status" value="2"/>
</dbReference>
<reference evidence="2" key="1">
    <citation type="submission" date="2021-03" db="EMBL/GenBank/DDBJ databases">
        <authorList>
            <person name="Kim M.K."/>
        </authorList>
    </citation>
    <scope>NUCLEOTIDE SEQUENCE</scope>
    <source>
        <strain evidence="2">BT186</strain>
    </source>
</reference>
<name>A0A939EUF5_9BACT</name>
<sequence length="565" mass="57217">MVLTIGAASAQVNNYTFTPVAGTFTPLVGGTIVSDLATDDAVSPTIPIGFSFTYDAAVFTQLQASSNGFLTFNTANIEVAQTNTLATGTAANPSVADRLRPLIAPLWDDISGDGGTASYATTGTAPNRVFTMEWRNFLWDFDATTPVVSFQVKLYETTNVVEFIYRPEGGTLNAPSASILLAGIGAGAGSYLSLNNATATPTTSSTVETRTIATVPAAGQVYRFTPPAVVCGNPRNITVSSISNTSATVSFTGGLGNTSYTVVYTPTGGTATTLTPAPTSSPFVISGLTPSTAYTLTMQPNCTGGVTGNTVSTTFTTSTTAAPANDDPCTAIQLPALSATSAPVNATNVGATTTVGSVAPGYTTPPPQGCGVAVNPKDVWFRFTTNASGAGSTNASISTTGTAAGSIRVFSATSCSSGFVQVACKGGATNNTNAGALNVSGLVPNTTYYVAVSPYATSDVQGAFTITASSLILGIQQQLAGGDVSVFPNPTATGQLTVRLSGASSLAAAHATLYNTLGQAVVKRAFSVRGGVAEQSFSTTGLAKGIYTLRVEAGNQSVVRKVVVE</sequence>
<accession>A0A939EUF5</accession>
<comment type="caution">
    <text evidence="2">The sequence shown here is derived from an EMBL/GenBank/DDBJ whole genome shotgun (WGS) entry which is preliminary data.</text>
</comment>
<dbReference type="Gene3D" id="2.60.40.10">
    <property type="entry name" value="Immunoglobulins"/>
    <property type="match status" value="1"/>
</dbReference>
<dbReference type="InterPro" id="IPR013783">
    <property type="entry name" value="Ig-like_fold"/>
</dbReference>
<feature type="domain" description="Fibronectin type-III" evidence="1">
    <location>
        <begin position="233"/>
        <end position="323"/>
    </location>
</feature>
<evidence type="ECO:0000259" key="1">
    <source>
        <dbReference type="PROSITE" id="PS50853"/>
    </source>
</evidence>
<gene>
    <name evidence="2" type="ORF">J0X19_05655</name>
</gene>
<evidence type="ECO:0000313" key="2">
    <source>
        <dbReference type="EMBL" id="MBO0357422.1"/>
    </source>
</evidence>
<protein>
    <submittedName>
        <fullName evidence="2">T9SS type A sorting domain-containing protein</fullName>
    </submittedName>
</protein>
<dbReference type="SUPFAM" id="SSF49265">
    <property type="entry name" value="Fibronectin type III"/>
    <property type="match status" value="1"/>
</dbReference>
<evidence type="ECO:0000313" key="3">
    <source>
        <dbReference type="Proteomes" id="UP000664144"/>
    </source>
</evidence>
<dbReference type="InterPro" id="IPR003961">
    <property type="entry name" value="FN3_dom"/>
</dbReference>
<dbReference type="Pfam" id="PF18962">
    <property type="entry name" value="Por_Secre_tail"/>
    <property type="match status" value="1"/>
</dbReference>